<feature type="compositionally biased region" description="Gly residues" evidence="1">
    <location>
        <begin position="51"/>
        <end position="63"/>
    </location>
</feature>
<evidence type="ECO:0000313" key="3">
    <source>
        <dbReference type="Proteomes" id="UP000019335"/>
    </source>
</evidence>
<proteinExistence type="predicted"/>
<feature type="compositionally biased region" description="Polar residues" evidence="1">
    <location>
        <begin position="10"/>
        <end position="19"/>
    </location>
</feature>
<gene>
    <name evidence="2" type="ORF">Naga_101028g1</name>
</gene>
<dbReference type="EMBL" id="AZIL01001630">
    <property type="protein sequence ID" value="EWM23476.1"/>
    <property type="molecule type" value="Genomic_DNA"/>
</dbReference>
<feature type="region of interest" description="Disordered" evidence="1">
    <location>
        <begin position="1"/>
        <end position="84"/>
    </location>
</feature>
<evidence type="ECO:0000256" key="1">
    <source>
        <dbReference type="SAM" id="MobiDB-lite"/>
    </source>
</evidence>
<accession>W7TSH0</accession>
<evidence type="ECO:0000313" key="2">
    <source>
        <dbReference type="EMBL" id="EWM23476.1"/>
    </source>
</evidence>
<reference evidence="2 3" key="1">
    <citation type="journal article" date="2014" name="Mol. Plant">
        <title>Chromosome Scale Genome Assembly and Transcriptome Profiling of Nannochloropsis gaditana in Nitrogen Depletion.</title>
        <authorList>
            <person name="Corteggiani Carpinelli E."/>
            <person name="Telatin A."/>
            <person name="Vitulo N."/>
            <person name="Forcato C."/>
            <person name="D'Angelo M."/>
            <person name="Schiavon R."/>
            <person name="Vezzi A."/>
            <person name="Giacometti G.M."/>
            <person name="Morosinotto T."/>
            <person name="Valle G."/>
        </authorList>
    </citation>
    <scope>NUCLEOTIDE SEQUENCE [LARGE SCALE GENOMIC DNA]</scope>
    <source>
        <strain evidence="2 3">B-31</strain>
    </source>
</reference>
<name>W7TSH0_9STRA</name>
<protein>
    <submittedName>
        <fullName evidence="2">Uncharacterized protein</fullName>
    </submittedName>
</protein>
<keyword evidence="3" id="KW-1185">Reference proteome</keyword>
<feature type="compositionally biased region" description="Basic and acidic residues" evidence="1">
    <location>
        <begin position="67"/>
        <end position="78"/>
    </location>
</feature>
<sequence>MNETLALHSTGLSASTLSTRPRRPESDRPVRVLRGGSRSSLPGARPVREGGAVGAQKGGGVGDGEGEGEKQGGGERVEGTSPRRTLVNIEREILKGVLPVSPCGAGEEMHAHLGKEEGVKLARTTRGHGIQGQGEVEGGLRASLAFLARTRVKV</sequence>
<dbReference type="Proteomes" id="UP000019335">
    <property type="component" value="Chromosome 17"/>
</dbReference>
<comment type="caution">
    <text evidence="2">The sequence shown here is derived from an EMBL/GenBank/DDBJ whole genome shotgun (WGS) entry which is preliminary data.</text>
</comment>
<organism evidence="2 3">
    <name type="scientific">Nannochloropsis gaditana</name>
    <dbReference type="NCBI Taxonomy" id="72520"/>
    <lineage>
        <taxon>Eukaryota</taxon>
        <taxon>Sar</taxon>
        <taxon>Stramenopiles</taxon>
        <taxon>Ochrophyta</taxon>
        <taxon>Eustigmatophyceae</taxon>
        <taxon>Eustigmatales</taxon>
        <taxon>Monodopsidaceae</taxon>
        <taxon>Nannochloropsis</taxon>
    </lineage>
</organism>
<dbReference type="AlphaFoldDB" id="W7TSH0"/>